<dbReference type="EMBL" id="CP126980">
    <property type="protein sequence ID" value="WIM96339.1"/>
    <property type="molecule type" value="Genomic_DNA"/>
</dbReference>
<reference evidence="1 2" key="1">
    <citation type="submission" date="2023-06" db="EMBL/GenBank/DDBJ databases">
        <authorList>
            <person name="Yushchuk O."/>
            <person name="Binda E."/>
            <person name="Ruckert-Reed C."/>
            <person name="Fedorenko V."/>
            <person name="Kalinowski J."/>
            <person name="Marinelli F."/>
        </authorList>
    </citation>
    <scope>NUCLEOTIDE SEQUENCE [LARGE SCALE GENOMIC DNA]</scope>
    <source>
        <strain evidence="1 2">NRRL 3884</strain>
    </source>
</reference>
<protein>
    <submittedName>
        <fullName evidence="1">Uncharacterized protein</fullName>
    </submittedName>
</protein>
<sequence>MRLNLLRPLYERPGPWASVYLDTSRDTGDTARAVEDRWFAARDTLADAGCDPPTVHALEDAVLDHHPEVPGRQGFALFATAGEVITRQALPEPPRAITAYDPLPHAMPMVVQLARAAEDDAAPDQFRDGLAEVVSHLSRGEVDTLLLVDDPSSTERLWIGPDPLQLSDDPEVLNRAGIRHPPLVRADAAILRALTAAEGSIRMVDPAEHHDLHGGVAALLRYADVRR</sequence>
<evidence type="ECO:0000313" key="1">
    <source>
        <dbReference type="EMBL" id="WIM96339.1"/>
    </source>
</evidence>
<proteinExistence type="predicted"/>
<dbReference type="Proteomes" id="UP001240150">
    <property type="component" value="Chromosome"/>
</dbReference>
<dbReference type="RefSeq" id="WP_284917620.1">
    <property type="nucleotide sequence ID" value="NZ_CP126980.1"/>
</dbReference>
<keyword evidence="2" id="KW-1185">Reference proteome</keyword>
<gene>
    <name evidence="1" type="ORF">ACTOB_008528</name>
</gene>
<accession>A0ABY8WEQ8</accession>
<evidence type="ECO:0000313" key="2">
    <source>
        <dbReference type="Proteomes" id="UP001240150"/>
    </source>
</evidence>
<organism evidence="1 2">
    <name type="scientific">Actinoplanes oblitus</name>
    <dbReference type="NCBI Taxonomy" id="3040509"/>
    <lineage>
        <taxon>Bacteria</taxon>
        <taxon>Bacillati</taxon>
        <taxon>Actinomycetota</taxon>
        <taxon>Actinomycetes</taxon>
        <taxon>Micromonosporales</taxon>
        <taxon>Micromonosporaceae</taxon>
        <taxon>Actinoplanes</taxon>
    </lineage>
</organism>
<name>A0ABY8WEQ8_9ACTN</name>